<evidence type="ECO:0000256" key="5">
    <source>
        <dbReference type="ARBA" id="ARBA00022737"/>
    </source>
</evidence>
<dbReference type="SMART" id="SM00116">
    <property type="entry name" value="CBS"/>
    <property type="match status" value="2"/>
</dbReference>
<evidence type="ECO:0000256" key="2">
    <source>
        <dbReference type="ARBA" id="ARBA00006337"/>
    </source>
</evidence>
<dbReference type="PROSITE" id="PS51371">
    <property type="entry name" value="CBS"/>
    <property type="match status" value="2"/>
</dbReference>
<comment type="similarity">
    <text evidence="2">Belongs to the UPF0053 family.</text>
</comment>
<dbReference type="Gene3D" id="3.30.465.10">
    <property type="match status" value="1"/>
</dbReference>
<dbReference type="InterPro" id="IPR044751">
    <property type="entry name" value="Ion_transp-like_CBS"/>
</dbReference>
<keyword evidence="4 10" id="KW-0812">Transmembrane</keyword>
<dbReference type="Pfam" id="PF00571">
    <property type="entry name" value="CBS"/>
    <property type="match status" value="2"/>
</dbReference>
<evidence type="ECO:0000256" key="10">
    <source>
        <dbReference type="PROSITE-ProRule" id="PRU01193"/>
    </source>
</evidence>
<dbReference type="SUPFAM" id="SSF56176">
    <property type="entry name" value="FAD-binding/transporter-associated domain-like"/>
    <property type="match status" value="1"/>
</dbReference>
<feature type="transmembrane region" description="Helical" evidence="11">
    <location>
        <begin position="103"/>
        <end position="124"/>
    </location>
</feature>
<keyword evidence="8 10" id="KW-0472">Membrane</keyword>
<evidence type="ECO:0000256" key="4">
    <source>
        <dbReference type="ARBA" id="ARBA00022692"/>
    </source>
</evidence>
<evidence type="ECO:0000256" key="3">
    <source>
        <dbReference type="ARBA" id="ARBA00022475"/>
    </source>
</evidence>
<evidence type="ECO:0000313" key="15">
    <source>
        <dbReference type="Proteomes" id="UP000199545"/>
    </source>
</evidence>
<keyword evidence="5" id="KW-0677">Repeat</keyword>
<keyword evidence="15" id="KW-1185">Reference proteome</keyword>
<dbReference type="STRING" id="46223.SAMN05421852_103150"/>
<dbReference type="InterPro" id="IPR000644">
    <property type="entry name" value="CBS_dom"/>
</dbReference>
<feature type="domain" description="CBS" evidence="12">
    <location>
        <begin position="290"/>
        <end position="347"/>
    </location>
</feature>
<evidence type="ECO:0000256" key="1">
    <source>
        <dbReference type="ARBA" id="ARBA00004651"/>
    </source>
</evidence>
<dbReference type="SUPFAM" id="SSF54631">
    <property type="entry name" value="CBS-domain pair"/>
    <property type="match status" value="1"/>
</dbReference>
<dbReference type="InterPro" id="IPR016169">
    <property type="entry name" value="FAD-bd_PCMH_sub2"/>
</dbReference>
<dbReference type="PANTHER" id="PTHR43099:SF2">
    <property type="entry name" value="UPF0053 PROTEIN YRKA"/>
    <property type="match status" value="1"/>
</dbReference>
<name>A0A1I3MQ26_9BACL</name>
<dbReference type="GO" id="GO:0005886">
    <property type="term" value="C:plasma membrane"/>
    <property type="evidence" value="ECO:0007669"/>
    <property type="project" value="UniProtKB-SubCell"/>
</dbReference>
<feature type="transmembrane region" description="Helical" evidence="11">
    <location>
        <begin position="144"/>
        <end position="162"/>
    </location>
</feature>
<dbReference type="Pfam" id="PF01595">
    <property type="entry name" value="CNNM"/>
    <property type="match status" value="1"/>
</dbReference>
<dbReference type="PROSITE" id="PS51846">
    <property type="entry name" value="CNNM"/>
    <property type="match status" value="1"/>
</dbReference>
<gene>
    <name evidence="14" type="ORF">SAMN05421852_103150</name>
</gene>
<evidence type="ECO:0000256" key="7">
    <source>
        <dbReference type="ARBA" id="ARBA00023122"/>
    </source>
</evidence>
<protein>
    <submittedName>
        <fullName evidence="14">Hemolysin, contains CBS domains</fullName>
    </submittedName>
</protein>
<dbReference type="InterPro" id="IPR046342">
    <property type="entry name" value="CBS_dom_sf"/>
</dbReference>
<feature type="transmembrane region" description="Helical" evidence="11">
    <location>
        <begin position="12"/>
        <end position="33"/>
    </location>
</feature>
<dbReference type="InterPro" id="IPR002550">
    <property type="entry name" value="CNNM"/>
</dbReference>
<dbReference type="Proteomes" id="UP000199545">
    <property type="component" value="Unassembled WGS sequence"/>
</dbReference>
<evidence type="ECO:0000259" key="13">
    <source>
        <dbReference type="PROSITE" id="PS51846"/>
    </source>
</evidence>
<evidence type="ECO:0000256" key="9">
    <source>
        <dbReference type="PROSITE-ProRule" id="PRU00703"/>
    </source>
</evidence>
<dbReference type="PANTHER" id="PTHR43099">
    <property type="entry name" value="UPF0053 PROTEIN YRKA"/>
    <property type="match status" value="1"/>
</dbReference>
<feature type="transmembrane region" description="Helical" evidence="11">
    <location>
        <begin position="63"/>
        <end position="83"/>
    </location>
</feature>
<keyword evidence="6 10" id="KW-1133">Transmembrane helix</keyword>
<comment type="subcellular location">
    <subcellularLocation>
        <location evidence="1">Cell membrane</location>
        <topology evidence="1">Multi-pass membrane protein</topology>
    </subcellularLocation>
</comment>
<dbReference type="InterPro" id="IPR051676">
    <property type="entry name" value="UPF0053_domain"/>
</dbReference>
<evidence type="ECO:0000259" key="12">
    <source>
        <dbReference type="PROSITE" id="PS51371"/>
    </source>
</evidence>
<evidence type="ECO:0000256" key="8">
    <source>
        <dbReference type="ARBA" id="ARBA00023136"/>
    </source>
</evidence>
<dbReference type="AlphaFoldDB" id="A0A1I3MQ26"/>
<dbReference type="GO" id="GO:0050660">
    <property type="term" value="F:flavin adenine dinucleotide binding"/>
    <property type="evidence" value="ECO:0007669"/>
    <property type="project" value="InterPro"/>
</dbReference>
<feature type="domain" description="CNNM transmembrane" evidence="13">
    <location>
        <begin position="4"/>
        <end position="207"/>
    </location>
</feature>
<feature type="domain" description="CBS" evidence="12">
    <location>
        <begin position="226"/>
        <end position="287"/>
    </location>
</feature>
<dbReference type="EMBL" id="FORR01000003">
    <property type="protein sequence ID" value="SFI98920.1"/>
    <property type="molecule type" value="Genomic_DNA"/>
</dbReference>
<dbReference type="FunFam" id="3.10.580.10:FF:000002">
    <property type="entry name" value="Magnesium/cobalt efflux protein CorC"/>
    <property type="match status" value="1"/>
</dbReference>
<evidence type="ECO:0000256" key="11">
    <source>
        <dbReference type="SAM" id="Phobius"/>
    </source>
</evidence>
<proteinExistence type="inferred from homology"/>
<evidence type="ECO:0000256" key="6">
    <source>
        <dbReference type="ARBA" id="ARBA00022989"/>
    </source>
</evidence>
<accession>A0A1I3MQ26</accession>
<dbReference type="InterPro" id="IPR036318">
    <property type="entry name" value="FAD-bd_PCMH-like_sf"/>
</dbReference>
<organism evidence="14 15">
    <name type="scientific">Thermoflavimicrobium dichotomicum</name>
    <dbReference type="NCBI Taxonomy" id="46223"/>
    <lineage>
        <taxon>Bacteria</taxon>
        <taxon>Bacillati</taxon>
        <taxon>Bacillota</taxon>
        <taxon>Bacilli</taxon>
        <taxon>Bacillales</taxon>
        <taxon>Thermoactinomycetaceae</taxon>
        <taxon>Thermoflavimicrobium</taxon>
    </lineage>
</organism>
<keyword evidence="3" id="KW-1003">Cell membrane</keyword>
<evidence type="ECO:0000313" key="14">
    <source>
        <dbReference type="EMBL" id="SFI98920.1"/>
    </source>
</evidence>
<dbReference type="Gene3D" id="3.10.580.10">
    <property type="entry name" value="CBS-domain"/>
    <property type="match status" value="1"/>
</dbReference>
<dbReference type="InterPro" id="IPR005170">
    <property type="entry name" value="Transptr-assoc_dom"/>
</dbReference>
<dbReference type="SMART" id="SM01091">
    <property type="entry name" value="CorC_HlyC"/>
    <property type="match status" value="1"/>
</dbReference>
<sequence>MQLNEFRILFDIVLIIFLVFLNGFFVASEFAIVKVRSTRIAQLTEQGNVRAQTAQKLILNLDAYLSATQLGITLASLGLGYVGEPALAKILEPVLHFFHLPSTLVHVLSFSFAFAFITFLHIVLGEMAPKSIAIRQAETTTLWIARPLHFFFVLFKPAIWILNRSANFILKMFGVKLEPDHQQAHTEEEIRMLVEQSHRSGIIDQTELSLLDNIFDFTDRVGREVMVPRIKMVCLYAHEPFAKNLEVINETHYTRFPLCGRDKDDILGIVHIRDIYEKLAMGKVPDLQEIVRPAVLVPETMEIKDILRTLQKHRTEMAIVVDEYGGTSGLVTMEDIIEEIVGEIQDEFDDERPFFQQKGNETSIDARLLIEEVNDFFQLDIEDENNDTIGGWIFSQLQAVPKVGAEVSYKNYLFIVQEMDQRSITRILVKPIEQKQP</sequence>
<keyword evidence="7 9" id="KW-0129">CBS domain</keyword>
<dbReference type="Pfam" id="PF03471">
    <property type="entry name" value="CorC_HlyC"/>
    <property type="match status" value="1"/>
</dbReference>
<dbReference type="CDD" id="cd04590">
    <property type="entry name" value="CBS_pair_CorC_HlyC_assoc"/>
    <property type="match status" value="1"/>
</dbReference>
<reference evidence="14 15" key="1">
    <citation type="submission" date="2016-10" db="EMBL/GenBank/DDBJ databases">
        <authorList>
            <person name="de Groot N.N."/>
        </authorList>
    </citation>
    <scope>NUCLEOTIDE SEQUENCE [LARGE SCALE GENOMIC DNA]</scope>
    <source>
        <strain evidence="14 15">DSM 44778</strain>
    </source>
</reference>